<feature type="non-terminal residue" evidence="1">
    <location>
        <position position="1"/>
    </location>
</feature>
<dbReference type="RefSeq" id="XP_007776028.1">
    <property type="nucleotide sequence ID" value="XM_007777838.1"/>
</dbReference>
<reference evidence="2" key="1">
    <citation type="journal article" date="2012" name="Science">
        <title>The Paleozoic origin of enzymatic lignin decomposition reconstructed from 31 fungal genomes.</title>
        <authorList>
            <person name="Floudas D."/>
            <person name="Binder M."/>
            <person name="Riley R."/>
            <person name="Barry K."/>
            <person name="Blanchette R.A."/>
            <person name="Henrissat B."/>
            <person name="Martinez A.T."/>
            <person name="Otillar R."/>
            <person name="Spatafora J.W."/>
            <person name="Yadav J.S."/>
            <person name="Aerts A."/>
            <person name="Benoit I."/>
            <person name="Boyd A."/>
            <person name="Carlson A."/>
            <person name="Copeland A."/>
            <person name="Coutinho P.M."/>
            <person name="de Vries R.P."/>
            <person name="Ferreira P."/>
            <person name="Findley K."/>
            <person name="Foster B."/>
            <person name="Gaskell J."/>
            <person name="Glotzer D."/>
            <person name="Gorecki P."/>
            <person name="Heitman J."/>
            <person name="Hesse C."/>
            <person name="Hori C."/>
            <person name="Igarashi K."/>
            <person name="Jurgens J.A."/>
            <person name="Kallen N."/>
            <person name="Kersten P."/>
            <person name="Kohler A."/>
            <person name="Kuees U."/>
            <person name="Kumar T.K.A."/>
            <person name="Kuo A."/>
            <person name="LaButti K."/>
            <person name="Larrondo L.F."/>
            <person name="Lindquist E."/>
            <person name="Ling A."/>
            <person name="Lombard V."/>
            <person name="Lucas S."/>
            <person name="Lundell T."/>
            <person name="Martin R."/>
            <person name="McLaughlin D.J."/>
            <person name="Morgenstern I."/>
            <person name="Morin E."/>
            <person name="Murat C."/>
            <person name="Nagy L.G."/>
            <person name="Nolan M."/>
            <person name="Ohm R.A."/>
            <person name="Patyshakuliyeva A."/>
            <person name="Rokas A."/>
            <person name="Ruiz-Duenas F.J."/>
            <person name="Sabat G."/>
            <person name="Salamov A."/>
            <person name="Samejima M."/>
            <person name="Schmutz J."/>
            <person name="Slot J.C."/>
            <person name="St John F."/>
            <person name="Stenlid J."/>
            <person name="Sun H."/>
            <person name="Sun S."/>
            <person name="Syed K."/>
            <person name="Tsang A."/>
            <person name="Wiebenga A."/>
            <person name="Young D."/>
            <person name="Pisabarro A."/>
            <person name="Eastwood D.C."/>
            <person name="Martin F."/>
            <person name="Cullen D."/>
            <person name="Grigoriev I.V."/>
            <person name="Hibbett D.S."/>
        </authorList>
    </citation>
    <scope>NUCLEOTIDE SEQUENCE [LARGE SCALE GENOMIC DNA]</scope>
    <source>
        <strain evidence="2">RWD-64-598 SS2</strain>
    </source>
</reference>
<protein>
    <submittedName>
        <fullName evidence="1">Uncharacterized protein</fullName>
    </submittedName>
</protein>
<feature type="non-terminal residue" evidence="1">
    <location>
        <position position="81"/>
    </location>
</feature>
<accession>R7SC98</accession>
<sequence length="81" mass="9258">LNEVLHIPEATRNLLSVSKLDQTGGRAIYGDQKVRLVDNIGEILATGRLINNLYYIKGRPVLKGEKSYFVEPIAHTWEQWH</sequence>
<organism evidence="1 2">
    <name type="scientific">Coniophora puteana (strain RWD-64-598)</name>
    <name type="common">Brown rot fungus</name>
    <dbReference type="NCBI Taxonomy" id="741705"/>
    <lineage>
        <taxon>Eukaryota</taxon>
        <taxon>Fungi</taxon>
        <taxon>Dikarya</taxon>
        <taxon>Basidiomycota</taxon>
        <taxon>Agaricomycotina</taxon>
        <taxon>Agaricomycetes</taxon>
        <taxon>Agaricomycetidae</taxon>
        <taxon>Boletales</taxon>
        <taxon>Coniophorineae</taxon>
        <taxon>Coniophoraceae</taxon>
        <taxon>Coniophora</taxon>
    </lineage>
</organism>
<evidence type="ECO:0000313" key="2">
    <source>
        <dbReference type="Proteomes" id="UP000053558"/>
    </source>
</evidence>
<dbReference type="EMBL" id="JH711678">
    <property type="protein sequence ID" value="EIW73796.1"/>
    <property type="molecule type" value="Genomic_DNA"/>
</dbReference>
<evidence type="ECO:0000313" key="1">
    <source>
        <dbReference type="EMBL" id="EIW73796.1"/>
    </source>
</evidence>
<keyword evidence="2" id="KW-1185">Reference proteome</keyword>
<gene>
    <name evidence="1" type="ORF">CONPUDRAFT_37871</name>
</gene>
<dbReference type="OrthoDB" id="3340343at2759"/>
<dbReference type="Proteomes" id="UP000053558">
    <property type="component" value="Unassembled WGS sequence"/>
</dbReference>
<dbReference type="GeneID" id="19206830"/>
<proteinExistence type="predicted"/>
<dbReference type="AlphaFoldDB" id="R7SC98"/>
<dbReference type="KEGG" id="cput:CONPUDRAFT_37871"/>
<name>R7SC98_CONPW</name>